<dbReference type="Proteomes" id="UP000000486">
    <property type="component" value="Chromosome"/>
</dbReference>
<dbReference type="AlphaFoldDB" id="A0A0E0UUT0"/>
<reference evidence="1 2" key="1">
    <citation type="journal article" date="2011" name="J. Bacteriol.">
        <title>Genome sequence of the nonpathogenic Listeria monocytogenes serovar 4a strain M7.</title>
        <authorList>
            <person name="Chen J."/>
            <person name="Xia Y."/>
            <person name="Cheng C."/>
            <person name="Fang C."/>
            <person name="Shan Y."/>
            <person name="Jin G."/>
            <person name="Fang W."/>
        </authorList>
    </citation>
    <scope>NUCLEOTIDE SEQUENCE [LARGE SCALE GENOMIC DNA]</scope>
    <source>
        <strain evidence="1 2">M7</strain>
    </source>
</reference>
<gene>
    <name evidence="1" type="ordered locus">LMM7_1121</name>
</gene>
<organism evidence="1 2">
    <name type="scientific">Listeria monocytogenes serotype 4a (strain M7)</name>
    <dbReference type="NCBI Taxonomy" id="1030009"/>
    <lineage>
        <taxon>Bacteria</taxon>
        <taxon>Bacillati</taxon>
        <taxon>Bacillota</taxon>
        <taxon>Bacilli</taxon>
        <taxon>Bacillales</taxon>
        <taxon>Listeriaceae</taxon>
        <taxon>Listeria</taxon>
    </lineage>
</organism>
<name>A0A0E0UUT0_LISMM</name>
<dbReference type="PATRIC" id="fig|1030009.3.peg.1110"/>
<evidence type="ECO:0000313" key="2">
    <source>
        <dbReference type="Proteomes" id="UP000000486"/>
    </source>
</evidence>
<accession>A0A0E0UUT0</accession>
<sequence>MDGIYKEFIREDSCNSLTFADGLQVSENEYMIVEQWFLDYLIRHEKSEPMDLNYENEMREQHSEILPFIGENAKKYMIGKLLVYYNISSGGYLRPSYIARLTTLLRNLLSDYIKIEGTQFTPIEFELLTQYTKKIPEVSPNGDILENLLKIEKLSRICATSNEEQRNQILLNLLSIIKKKSFHHDIQCYKKILTLIRQEDEGLISYLKRFKVNNNQGCYLGINTVMKAYISQDMWTDFTIKKKLISLLDSAKGKSPKESWIKKLHDIHANKHSDEILLLCNELFDFEKITNYVFQNGHYWSDDVLKRFIKGGHWIVASI</sequence>
<proteinExistence type="predicted"/>
<dbReference type="KEGG" id="lmq:LMM7_1121"/>
<dbReference type="RefSeq" id="WP_012581562.1">
    <property type="nucleotide sequence ID" value="NC_017537.1"/>
</dbReference>
<protein>
    <submittedName>
        <fullName evidence="1">Uncharacterized protein</fullName>
    </submittedName>
</protein>
<dbReference type="HOGENOM" id="CLU_870974_0_0_9"/>
<evidence type="ECO:0000313" key="1">
    <source>
        <dbReference type="EMBL" id="AEH92126.1"/>
    </source>
</evidence>
<dbReference type="EMBL" id="CP002816">
    <property type="protein sequence ID" value="AEH92126.1"/>
    <property type="molecule type" value="Genomic_DNA"/>
</dbReference>